<evidence type="ECO:0000313" key="2">
    <source>
        <dbReference type="EMBL" id="TQL64495.1"/>
    </source>
</evidence>
<protein>
    <submittedName>
        <fullName evidence="2">Uncharacterized protein</fullName>
    </submittedName>
</protein>
<feature type="region of interest" description="Disordered" evidence="1">
    <location>
        <begin position="1"/>
        <end position="52"/>
    </location>
</feature>
<dbReference type="EMBL" id="VFOS01000001">
    <property type="protein sequence ID" value="TQL64495.1"/>
    <property type="molecule type" value="Genomic_DNA"/>
</dbReference>
<sequence length="52" mass="5153">MAPAVSAESPSSDSANASCVEPARDDQPSAQASLPNLEPAEGSSASPLRRAA</sequence>
<accession>A0A542ZVV1</accession>
<proteinExistence type="predicted"/>
<dbReference type="AlphaFoldDB" id="A0A542ZVV1"/>
<name>A0A542ZVV1_RARFA</name>
<keyword evidence="3" id="KW-1185">Reference proteome</keyword>
<evidence type="ECO:0000313" key="3">
    <source>
        <dbReference type="Proteomes" id="UP000315389"/>
    </source>
</evidence>
<organism evidence="2 3">
    <name type="scientific">Rarobacter faecitabidus</name>
    <dbReference type="NCBI Taxonomy" id="13243"/>
    <lineage>
        <taxon>Bacteria</taxon>
        <taxon>Bacillati</taxon>
        <taxon>Actinomycetota</taxon>
        <taxon>Actinomycetes</taxon>
        <taxon>Micrococcales</taxon>
        <taxon>Rarobacteraceae</taxon>
        <taxon>Rarobacter</taxon>
    </lineage>
</organism>
<comment type="caution">
    <text evidence="2">The sequence shown here is derived from an EMBL/GenBank/DDBJ whole genome shotgun (WGS) entry which is preliminary data.</text>
</comment>
<gene>
    <name evidence="2" type="ORF">FB461_1000</name>
</gene>
<feature type="compositionally biased region" description="Polar residues" evidence="1">
    <location>
        <begin position="8"/>
        <end position="17"/>
    </location>
</feature>
<reference evidence="2 3" key="1">
    <citation type="submission" date="2019-06" db="EMBL/GenBank/DDBJ databases">
        <title>Sequencing the genomes of 1000 actinobacteria strains.</title>
        <authorList>
            <person name="Klenk H.-P."/>
        </authorList>
    </citation>
    <scope>NUCLEOTIDE SEQUENCE [LARGE SCALE GENOMIC DNA]</scope>
    <source>
        <strain evidence="2 3">DSM 4813</strain>
    </source>
</reference>
<dbReference type="Proteomes" id="UP000315389">
    <property type="component" value="Unassembled WGS sequence"/>
</dbReference>
<evidence type="ECO:0000256" key="1">
    <source>
        <dbReference type="SAM" id="MobiDB-lite"/>
    </source>
</evidence>